<dbReference type="AlphaFoldDB" id="A0A6C0BR06"/>
<dbReference type="EMBL" id="MN739217">
    <property type="protein sequence ID" value="QHS94221.1"/>
    <property type="molecule type" value="Genomic_DNA"/>
</dbReference>
<evidence type="ECO:0000313" key="1">
    <source>
        <dbReference type="EMBL" id="QHS94221.1"/>
    </source>
</evidence>
<organism evidence="1">
    <name type="scientific">viral metagenome</name>
    <dbReference type="NCBI Taxonomy" id="1070528"/>
    <lineage>
        <taxon>unclassified sequences</taxon>
        <taxon>metagenomes</taxon>
        <taxon>organismal metagenomes</taxon>
    </lineage>
</organism>
<protein>
    <submittedName>
        <fullName evidence="1">Uncharacterized protein</fullName>
    </submittedName>
</protein>
<accession>A0A6C0BR06</accession>
<proteinExistence type="predicted"/>
<name>A0A6C0BR06_9ZZZZ</name>
<reference evidence="1" key="1">
    <citation type="journal article" date="2020" name="Nature">
        <title>Giant virus diversity and host interactions through global metagenomics.</title>
        <authorList>
            <person name="Schulz F."/>
            <person name="Roux S."/>
            <person name="Paez-Espino D."/>
            <person name="Jungbluth S."/>
            <person name="Walsh D.A."/>
            <person name="Denef V.J."/>
            <person name="McMahon K.D."/>
            <person name="Konstantinidis K.T."/>
            <person name="Eloe-Fadrosh E.A."/>
            <person name="Kyrpides N.C."/>
            <person name="Woyke T."/>
        </authorList>
    </citation>
    <scope>NUCLEOTIDE SEQUENCE</scope>
    <source>
        <strain evidence="1">GVMAG-M-3300018416-26</strain>
    </source>
</reference>
<sequence>MLIVKKNKKIELQYTLCVATRFFEEEQEQDATAYMAVWKRRAHAFIP</sequence>